<dbReference type="InterPro" id="IPR051311">
    <property type="entry name" value="DedA_domain"/>
</dbReference>
<feature type="domain" description="VTT" evidence="3">
    <location>
        <begin position="36"/>
        <end position="158"/>
    </location>
</feature>
<feature type="transmembrane region" description="Helical" evidence="2">
    <location>
        <begin position="53"/>
        <end position="74"/>
    </location>
</feature>
<feature type="transmembrane region" description="Helical" evidence="2">
    <location>
        <begin position="174"/>
        <end position="193"/>
    </location>
</feature>
<feature type="transmembrane region" description="Helical" evidence="2">
    <location>
        <begin position="111"/>
        <end position="129"/>
    </location>
</feature>
<keyword evidence="2" id="KW-0472">Membrane</keyword>
<dbReference type="KEGG" id="pib:BBD41_27045"/>
<gene>
    <name evidence="4" type="ORF">BBD41_27045</name>
</gene>
<keyword evidence="2" id="KW-0812">Transmembrane</keyword>
<sequence>MNLFEIVERLFEQYGYMVLLIGLPLDFIALPIPPGNSTLTYTGFLVYKEVISFAPALLFAFSGAAIGLTITYVLGYKLGMPLIERYGKWLFLKPSLVEKTQAYYDKYGNKLLIISFFIPGVRQFIGYFIGMIRVPYRTVCLYGYLGIASWVIGFFSIGFIFGEQWQIILNLVEHYLKVIFICLGCSLLILLVWSRVKRARAQKLAEGKKMKQVRKIGE</sequence>
<dbReference type="Pfam" id="PF09335">
    <property type="entry name" value="VTT_dom"/>
    <property type="match status" value="1"/>
</dbReference>
<dbReference type="InterPro" id="IPR032816">
    <property type="entry name" value="VTT_dom"/>
</dbReference>
<comment type="similarity">
    <text evidence="1">Belongs to the DedA family.</text>
</comment>
<keyword evidence="2" id="KW-1133">Transmembrane helix</keyword>
<protein>
    <submittedName>
        <fullName evidence="4">Alkaline phosphatase</fullName>
    </submittedName>
</protein>
<dbReference type="AlphaFoldDB" id="A0A1B2E7P2"/>
<dbReference type="RefSeq" id="WP_099479806.1">
    <property type="nucleotide sequence ID" value="NZ_CP016809.1"/>
</dbReference>
<evidence type="ECO:0000256" key="2">
    <source>
        <dbReference type="SAM" id="Phobius"/>
    </source>
</evidence>
<feature type="transmembrane region" description="Helical" evidence="2">
    <location>
        <begin position="14"/>
        <end position="32"/>
    </location>
</feature>
<dbReference type="PANTHER" id="PTHR42709">
    <property type="entry name" value="ALKALINE PHOSPHATASE LIKE PROTEIN"/>
    <property type="match status" value="1"/>
</dbReference>
<dbReference type="GO" id="GO:0005886">
    <property type="term" value="C:plasma membrane"/>
    <property type="evidence" value="ECO:0007669"/>
    <property type="project" value="TreeGrafter"/>
</dbReference>
<organism evidence="4">
    <name type="scientific">Paenibacillus ihbetae</name>
    <dbReference type="NCBI Taxonomy" id="1870820"/>
    <lineage>
        <taxon>Bacteria</taxon>
        <taxon>Bacillati</taxon>
        <taxon>Bacillota</taxon>
        <taxon>Bacilli</taxon>
        <taxon>Bacillales</taxon>
        <taxon>Paenibacillaceae</taxon>
        <taxon>Paenibacillus</taxon>
    </lineage>
</organism>
<evidence type="ECO:0000256" key="1">
    <source>
        <dbReference type="ARBA" id="ARBA00010792"/>
    </source>
</evidence>
<reference evidence="4" key="1">
    <citation type="submission" date="2016-08" db="EMBL/GenBank/DDBJ databases">
        <title>Complete Genome Seqeunce of Paenibacillus sp. nov. IHBB 9852 from high altitute lake of Indian trans-Himalayas.</title>
        <authorList>
            <person name="Kiran S."/>
            <person name="Swarnkar M.K."/>
            <person name="Rana A."/>
            <person name="Tewari R."/>
            <person name="Gulati A."/>
        </authorList>
    </citation>
    <scope>NUCLEOTIDE SEQUENCE [LARGE SCALE GENOMIC DNA]</scope>
    <source>
        <strain evidence="4">IHBB 9852</strain>
    </source>
</reference>
<dbReference type="PANTHER" id="PTHR42709:SF9">
    <property type="entry name" value="ALKALINE PHOSPHATASE LIKE PROTEIN"/>
    <property type="match status" value="1"/>
</dbReference>
<name>A0A1B2E7P2_9BACL</name>
<accession>A0A1B2E7P2</accession>
<feature type="transmembrane region" description="Helical" evidence="2">
    <location>
        <begin position="141"/>
        <end position="162"/>
    </location>
</feature>
<evidence type="ECO:0000259" key="3">
    <source>
        <dbReference type="Pfam" id="PF09335"/>
    </source>
</evidence>
<proteinExistence type="inferred from homology"/>
<dbReference type="EMBL" id="CP016809">
    <property type="protein sequence ID" value="ANY75937.1"/>
    <property type="molecule type" value="Genomic_DNA"/>
</dbReference>
<evidence type="ECO:0000313" key="4">
    <source>
        <dbReference type="EMBL" id="ANY75937.1"/>
    </source>
</evidence>